<dbReference type="Proteomes" id="UP000694406">
    <property type="component" value="Unplaced"/>
</dbReference>
<evidence type="ECO:0000313" key="1">
    <source>
        <dbReference type="Ensembl" id="ENSLLTP00000005701.1"/>
    </source>
</evidence>
<evidence type="ECO:0000313" key="2">
    <source>
        <dbReference type="Proteomes" id="UP000694406"/>
    </source>
</evidence>
<reference evidence="1" key="2">
    <citation type="submission" date="2025-09" db="UniProtKB">
        <authorList>
            <consortium name="Ensembl"/>
        </authorList>
    </citation>
    <scope>IDENTIFICATION</scope>
</reference>
<sequence>MAGSSSVALHRRTELESRLVGWGGNGILQYPSPGVGWEWKFYSILALPCPPGHAHRTGSKKKLNPTIEQKAALFFQMFNKKSFGIF</sequence>
<name>A0A8C5RSM6_LATLA</name>
<protein>
    <submittedName>
        <fullName evidence="1">Uncharacterized protein</fullName>
    </submittedName>
</protein>
<reference evidence="1" key="1">
    <citation type="submission" date="2025-08" db="UniProtKB">
        <authorList>
            <consortium name="Ensembl"/>
        </authorList>
    </citation>
    <scope>IDENTIFICATION</scope>
</reference>
<organism evidence="1 2">
    <name type="scientific">Laticauda laticaudata</name>
    <name type="common">Blue-ringed sea krait</name>
    <name type="synonym">Blue-lipped sea krait</name>
    <dbReference type="NCBI Taxonomy" id="8630"/>
    <lineage>
        <taxon>Eukaryota</taxon>
        <taxon>Metazoa</taxon>
        <taxon>Chordata</taxon>
        <taxon>Craniata</taxon>
        <taxon>Vertebrata</taxon>
        <taxon>Euteleostomi</taxon>
        <taxon>Lepidosauria</taxon>
        <taxon>Squamata</taxon>
        <taxon>Bifurcata</taxon>
        <taxon>Unidentata</taxon>
        <taxon>Episquamata</taxon>
        <taxon>Toxicofera</taxon>
        <taxon>Serpentes</taxon>
        <taxon>Colubroidea</taxon>
        <taxon>Elapidae</taxon>
        <taxon>Laticaudinae</taxon>
        <taxon>Laticauda</taxon>
    </lineage>
</organism>
<keyword evidence="2" id="KW-1185">Reference proteome</keyword>
<accession>A0A8C5RSM6</accession>
<dbReference type="AlphaFoldDB" id="A0A8C5RSM6"/>
<proteinExistence type="predicted"/>
<dbReference type="Ensembl" id="ENSLLTT00000005933.1">
    <property type="protein sequence ID" value="ENSLLTP00000005701.1"/>
    <property type="gene ID" value="ENSLLTG00000004362.1"/>
</dbReference>